<protein>
    <submittedName>
        <fullName evidence="7">MIZ zinc finger protein</fullName>
    </submittedName>
</protein>
<proteinExistence type="predicted"/>
<sequence>MASSAPRVPPAAASSPSLPFQQPFPGAVSNTSPASLPQRTVLDIPSPLPRPSFIFRTDGGYSKDAVRVFLEWSTRIERSINAGSHSPEANEVGLPRCVLLSAACKRRDIVYIVMHQRYCIWSRSKRAAHHLMQPFAPDVIDSGFTALSVLLKNNDVLSHPQLEWFSEFPASTLDSFIPSSILNSIIKQIFDFLAIFATQWEEFQARIIHRGFPALVWEMAKSLRCSSCIVQDLIFTLSRRLLGCPDGPFANAFAELLNRDRVFESTILANTLSPDFVKQGRDALVRSYLSLTRQFRSQTQSTSPLSYASPALGDPIARASSAWETRELQRRRTQTNTEVSRFAGLEQRVVEWPSQNQLPRFSTMTSAIVPSTNQSKRQLGPSIPASINQHLNQPGVYPAPPSLPKVPPWDMSTLVAQHGRPAVSHSTASTPSLAPLLNPTPDKATRRIPESEYPQNAYGLSSLKVGLHLARQRSPRRVPIHAEATRYFQYVEDFVVQPTKLGVSIKLTEIKFSLSEDQLGKLPVRQTEFDIYSLPVVRFKDSALRFRVRACRLASVCTEMNECKWAQVSTFWPEQMHLTINSMPCLLSRKQHFHTDLPAEISTDVKPGYNELRISLPSLSANENGYDYFIAVEQIITQKYAAVWRSINGSPHISADMTRNTIKHYHGLRGCSEVALLGRTSNVSICDPISSKMCDTPVRSINCKHLECFDLENWLQSRPTKPGAAQTEPCLVDCWACPICGGDARPNRLRICDYFTTVIEHLRQSGLSEMRAISISEDGEWQPLCQTSSHQKHESASQPGGSTHRLHSAPRNVEVIEIVDD</sequence>
<evidence type="ECO:0000256" key="2">
    <source>
        <dbReference type="ARBA" id="ARBA00022771"/>
    </source>
</evidence>
<evidence type="ECO:0000313" key="7">
    <source>
        <dbReference type="EMBL" id="TQV93922.1"/>
    </source>
</evidence>
<evidence type="ECO:0000259" key="6">
    <source>
        <dbReference type="PROSITE" id="PS51044"/>
    </source>
</evidence>
<feature type="compositionally biased region" description="Low complexity" evidence="5">
    <location>
        <begin position="1"/>
        <end position="19"/>
    </location>
</feature>
<feature type="domain" description="SP-RING-type" evidence="6">
    <location>
        <begin position="670"/>
        <end position="764"/>
    </location>
</feature>
<dbReference type="PROSITE" id="PS51044">
    <property type="entry name" value="ZF_SP_RING"/>
    <property type="match status" value="1"/>
</dbReference>
<dbReference type="PANTHER" id="PTHR10782">
    <property type="entry name" value="ZINC FINGER MIZ DOMAIN-CONTAINING PROTEIN"/>
    <property type="match status" value="1"/>
</dbReference>
<evidence type="ECO:0000256" key="4">
    <source>
        <dbReference type="PROSITE-ProRule" id="PRU00452"/>
    </source>
</evidence>
<reference evidence="7 8" key="1">
    <citation type="journal article" date="2019" name="Appl. Microbiol. Biotechnol.">
        <title>Genome sequence of Isaria javanica and comparative genome analysis insights into family S53 peptidase evolution in fungal entomopathogens.</title>
        <authorList>
            <person name="Lin R."/>
            <person name="Zhang X."/>
            <person name="Xin B."/>
            <person name="Zou M."/>
            <person name="Gao Y."/>
            <person name="Qin F."/>
            <person name="Hu Q."/>
            <person name="Xie B."/>
            <person name="Cheng X."/>
        </authorList>
    </citation>
    <scope>NUCLEOTIDE SEQUENCE [LARGE SCALE GENOMIC DNA]</scope>
    <source>
        <strain evidence="7 8">IJ1G</strain>
    </source>
</reference>
<evidence type="ECO:0000313" key="8">
    <source>
        <dbReference type="Proteomes" id="UP000315783"/>
    </source>
</evidence>
<evidence type="ECO:0000256" key="3">
    <source>
        <dbReference type="ARBA" id="ARBA00022833"/>
    </source>
</evidence>
<name>A0A545UWS9_9HYPO</name>
<dbReference type="GO" id="GO:0008270">
    <property type="term" value="F:zinc ion binding"/>
    <property type="evidence" value="ECO:0007669"/>
    <property type="project" value="UniProtKB-KW"/>
</dbReference>
<dbReference type="GO" id="GO:0000785">
    <property type="term" value="C:chromatin"/>
    <property type="evidence" value="ECO:0007669"/>
    <property type="project" value="TreeGrafter"/>
</dbReference>
<dbReference type="AlphaFoldDB" id="A0A545UWS9"/>
<dbReference type="GO" id="GO:0016925">
    <property type="term" value="P:protein sumoylation"/>
    <property type="evidence" value="ECO:0007669"/>
    <property type="project" value="TreeGrafter"/>
</dbReference>
<comment type="caution">
    <text evidence="7">The sequence shown here is derived from an EMBL/GenBank/DDBJ whole genome shotgun (WGS) entry which is preliminary data.</text>
</comment>
<dbReference type="InterPro" id="IPR018527">
    <property type="entry name" value="Rubredoxin_Fe_BS"/>
</dbReference>
<dbReference type="STRING" id="43265.A0A545UWS9"/>
<keyword evidence="1" id="KW-0479">Metal-binding</keyword>
<evidence type="ECO:0000256" key="1">
    <source>
        <dbReference type="ARBA" id="ARBA00022723"/>
    </source>
</evidence>
<feature type="region of interest" description="Disordered" evidence="5">
    <location>
        <begin position="1"/>
        <end position="24"/>
    </location>
</feature>
<feature type="region of interest" description="Disordered" evidence="5">
    <location>
        <begin position="423"/>
        <end position="447"/>
    </location>
</feature>
<dbReference type="Gene3D" id="3.30.40.10">
    <property type="entry name" value="Zinc/RING finger domain, C3HC4 (zinc finger)"/>
    <property type="match status" value="1"/>
</dbReference>
<dbReference type="Proteomes" id="UP000315783">
    <property type="component" value="Unassembled WGS sequence"/>
</dbReference>
<dbReference type="EMBL" id="SPUK01000011">
    <property type="protein sequence ID" value="TQV93922.1"/>
    <property type="molecule type" value="Genomic_DNA"/>
</dbReference>
<accession>A0A545UWS9</accession>
<organism evidence="7 8">
    <name type="scientific">Cordyceps javanica</name>
    <dbReference type="NCBI Taxonomy" id="43265"/>
    <lineage>
        <taxon>Eukaryota</taxon>
        <taxon>Fungi</taxon>
        <taxon>Dikarya</taxon>
        <taxon>Ascomycota</taxon>
        <taxon>Pezizomycotina</taxon>
        <taxon>Sordariomycetes</taxon>
        <taxon>Hypocreomycetidae</taxon>
        <taxon>Hypocreales</taxon>
        <taxon>Cordycipitaceae</taxon>
        <taxon>Cordyceps</taxon>
    </lineage>
</organism>
<dbReference type="InterPro" id="IPR004181">
    <property type="entry name" value="Znf_MIZ"/>
</dbReference>
<dbReference type="PROSITE" id="PS00202">
    <property type="entry name" value="RUBREDOXIN"/>
    <property type="match status" value="1"/>
</dbReference>
<feature type="region of interest" description="Disordered" evidence="5">
    <location>
        <begin position="786"/>
        <end position="811"/>
    </location>
</feature>
<keyword evidence="2 4" id="KW-0863">Zinc-finger</keyword>
<gene>
    <name evidence="7" type="ORF">IF1G_07654</name>
</gene>
<dbReference type="GO" id="GO:0061665">
    <property type="term" value="F:SUMO ligase activity"/>
    <property type="evidence" value="ECO:0007669"/>
    <property type="project" value="TreeGrafter"/>
</dbReference>
<dbReference type="PANTHER" id="PTHR10782:SF4">
    <property type="entry name" value="TONALLI, ISOFORM E"/>
    <property type="match status" value="1"/>
</dbReference>
<keyword evidence="8" id="KW-1185">Reference proteome</keyword>
<keyword evidence="3" id="KW-0862">Zinc</keyword>
<evidence type="ECO:0000256" key="5">
    <source>
        <dbReference type="SAM" id="MobiDB-lite"/>
    </source>
</evidence>
<dbReference type="InterPro" id="IPR013083">
    <property type="entry name" value="Znf_RING/FYVE/PHD"/>
</dbReference>